<name>A0A410WUI8_9BACL</name>
<reference evidence="1 4" key="2">
    <citation type="submission" date="2022-05" db="EMBL/GenBank/DDBJ databases">
        <title>Genome Sequencing of Bee-Associated Microbes.</title>
        <authorList>
            <person name="Dunlap C."/>
        </authorList>
    </citation>
    <scope>NUCLEOTIDE SEQUENCE [LARGE SCALE GENOMIC DNA]</scope>
    <source>
        <strain evidence="1 4">NRRL B-23120</strain>
    </source>
</reference>
<dbReference type="OrthoDB" id="2991087at2"/>
<dbReference type="EMBL" id="CP026520">
    <property type="protein sequence ID" value="QAV17981.1"/>
    <property type="molecule type" value="Genomic_DNA"/>
</dbReference>
<dbReference type="AlphaFoldDB" id="A0A410WUI8"/>
<protein>
    <submittedName>
        <fullName evidence="2">Uncharacterized protein</fullName>
    </submittedName>
</protein>
<dbReference type="EMBL" id="JAMDMJ010000004">
    <property type="protein sequence ID" value="MCY9595118.1"/>
    <property type="molecule type" value="Genomic_DNA"/>
</dbReference>
<reference evidence="2 3" key="1">
    <citation type="submission" date="2018-01" db="EMBL/GenBank/DDBJ databases">
        <title>The whole genome sequencing and assembly of Paenibacillus chitinolyticus KCCM 41400 strain.</title>
        <authorList>
            <person name="Kim J.-Y."/>
            <person name="Park M.-K."/>
            <person name="Lee Y.-J."/>
            <person name="Yi H."/>
            <person name="Bahn Y.-S."/>
            <person name="Kim J.F."/>
            <person name="Lee D.-W."/>
        </authorList>
    </citation>
    <scope>NUCLEOTIDE SEQUENCE [LARGE SCALE GENOMIC DNA]</scope>
    <source>
        <strain evidence="2 3">KCCM 41400</strain>
    </source>
</reference>
<keyword evidence="4" id="KW-1185">Reference proteome</keyword>
<sequence>MEMETVKLSHIVKTYTPELYTFLTRTELNSEIVLVNGMQSLDQEDVIEIVQFSINENRKDAFLQ</sequence>
<dbReference type="KEGG" id="pchi:PC41400_10000"/>
<evidence type="ECO:0000313" key="1">
    <source>
        <dbReference type="EMBL" id="MCY9595118.1"/>
    </source>
</evidence>
<evidence type="ECO:0000313" key="4">
    <source>
        <dbReference type="Proteomes" id="UP001527202"/>
    </source>
</evidence>
<evidence type="ECO:0000313" key="3">
    <source>
        <dbReference type="Proteomes" id="UP000288943"/>
    </source>
</evidence>
<accession>A0A410WUI8</accession>
<organism evidence="2 3">
    <name type="scientific">Paenibacillus chitinolyticus</name>
    <dbReference type="NCBI Taxonomy" id="79263"/>
    <lineage>
        <taxon>Bacteria</taxon>
        <taxon>Bacillati</taxon>
        <taxon>Bacillota</taxon>
        <taxon>Bacilli</taxon>
        <taxon>Bacillales</taxon>
        <taxon>Paenibacillaceae</taxon>
        <taxon>Paenibacillus</taxon>
    </lineage>
</organism>
<evidence type="ECO:0000313" key="2">
    <source>
        <dbReference type="EMBL" id="QAV17981.1"/>
    </source>
</evidence>
<dbReference type="Proteomes" id="UP000288943">
    <property type="component" value="Chromosome"/>
</dbReference>
<dbReference type="Proteomes" id="UP001527202">
    <property type="component" value="Unassembled WGS sequence"/>
</dbReference>
<gene>
    <name evidence="1" type="ORF">M5X16_04915</name>
    <name evidence="2" type="ORF">PC41400_10000</name>
</gene>
<proteinExistence type="predicted"/>